<reference evidence="2" key="1">
    <citation type="journal article" date="2019" name="Int. J. Syst. Evol. Microbiol.">
        <title>The Global Catalogue of Microorganisms (GCM) 10K type strain sequencing project: providing services to taxonomists for standard genome sequencing and annotation.</title>
        <authorList>
            <consortium name="The Broad Institute Genomics Platform"/>
            <consortium name="The Broad Institute Genome Sequencing Center for Infectious Disease"/>
            <person name="Wu L."/>
            <person name="Ma J."/>
        </authorList>
    </citation>
    <scope>NUCLEOTIDE SEQUENCE [LARGE SCALE GENOMIC DNA]</scope>
    <source>
        <strain evidence="2">CCM 8691</strain>
    </source>
</reference>
<sequence>MKYILIFFLTITLNTSAQKLEVLLIGVSHNYSKYPNQDFSEIYAKIEKFRPTAFFGEFLSKEDEQNVMDYWCKKIISTG</sequence>
<name>A0ABV8P6N3_9SPHI</name>
<accession>A0ABV8P6N3</accession>
<dbReference type="EMBL" id="JBHSBW010000003">
    <property type="protein sequence ID" value="MFC4209782.1"/>
    <property type="molecule type" value="Genomic_DNA"/>
</dbReference>
<evidence type="ECO:0000313" key="2">
    <source>
        <dbReference type="Proteomes" id="UP001595789"/>
    </source>
</evidence>
<proteinExistence type="predicted"/>
<evidence type="ECO:0008006" key="3">
    <source>
        <dbReference type="Google" id="ProtNLM"/>
    </source>
</evidence>
<gene>
    <name evidence="1" type="ORF">ACFOWA_01230</name>
</gene>
<comment type="caution">
    <text evidence="1">The sequence shown here is derived from an EMBL/GenBank/DDBJ whole genome shotgun (WGS) entry which is preliminary data.</text>
</comment>
<evidence type="ECO:0000313" key="1">
    <source>
        <dbReference type="EMBL" id="MFC4209782.1"/>
    </source>
</evidence>
<protein>
    <recommendedName>
        <fullName evidence="3">Haem-binding uptake Tiki superfamily ChaN domain-containing protein</fullName>
    </recommendedName>
</protein>
<organism evidence="1 2">
    <name type="scientific">Pedobacter lithocola</name>
    <dbReference type="NCBI Taxonomy" id="1908239"/>
    <lineage>
        <taxon>Bacteria</taxon>
        <taxon>Pseudomonadati</taxon>
        <taxon>Bacteroidota</taxon>
        <taxon>Sphingobacteriia</taxon>
        <taxon>Sphingobacteriales</taxon>
        <taxon>Sphingobacteriaceae</taxon>
        <taxon>Pedobacter</taxon>
    </lineage>
</organism>
<dbReference type="Proteomes" id="UP001595789">
    <property type="component" value="Unassembled WGS sequence"/>
</dbReference>
<keyword evidence="2" id="KW-1185">Reference proteome</keyword>
<dbReference type="RefSeq" id="WP_378981030.1">
    <property type="nucleotide sequence ID" value="NZ_JBHSBW010000003.1"/>
</dbReference>